<accession>A0A381ZDM4</accession>
<dbReference type="InterPro" id="IPR001646">
    <property type="entry name" value="5peptide_repeat"/>
</dbReference>
<feature type="domain" description="Peptidase S1" evidence="3">
    <location>
        <begin position="53"/>
        <end position="301"/>
    </location>
</feature>
<dbReference type="SMART" id="SM00020">
    <property type="entry name" value="Tryp_SPc"/>
    <property type="match status" value="1"/>
</dbReference>
<evidence type="ECO:0000259" key="4">
    <source>
        <dbReference type="PROSITE" id="PS51272"/>
    </source>
</evidence>
<protein>
    <recommendedName>
        <fullName evidence="6">Peptidase S1 domain-containing protein</fullName>
    </recommendedName>
</protein>
<reference evidence="5" key="1">
    <citation type="submission" date="2018-05" db="EMBL/GenBank/DDBJ databases">
        <authorList>
            <person name="Lanie J.A."/>
            <person name="Ng W.-L."/>
            <person name="Kazmierczak K.M."/>
            <person name="Andrzejewski T.M."/>
            <person name="Davidsen T.M."/>
            <person name="Wayne K.J."/>
            <person name="Tettelin H."/>
            <person name="Glass J.I."/>
            <person name="Rusch D."/>
            <person name="Podicherti R."/>
            <person name="Tsui H.-C.T."/>
            <person name="Winkler M.E."/>
        </authorList>
    </citation>
    <scope>NUCLEOTIDE SEQUENCE</scope>
</reference>
<dbReference type="Gene3D" id="2.160.20.80">
    <property type="entry name" value="E3 ubiquitin-protein ligase SopA"/>
    <property type="match status" value="1"/>
</dbReference>
<dbReference type="CDD" id="cd00190">
    <property type="entry name" value="Tryp_SPc"/>
    <property type="match status" value="1"/>
</dbReference>
<dbReference type="PRINTS" id="PR00722">
    <property type="entry name" value="CHYMOTRYPSIN"/>
</dbReference>
<evidence type="ECO:0000256" key="1">
    <source>
        <dbReference type="ARBA" id="ARBA00007664"/>
    </source>
</evidence>
<dbReference type="GO" id="GO:0006508">
    <property type="term" value="P:proteolysis"/>
    <property type="evidence" value="ECO:0007669"/>
    <property type="project" value="InterPro"/>
</dbReference>
<dbReference type="Gene3D" id="2.40.10.10">
    <property type="entry name" value="Trypsin-like serine proteases"/>
    <property type="match status" value="1"/>
</dbReference>
<dbReference type="EMBL" id="UINC01020790">
    <property type="protein sequence ID" value="SVA86952.1"/>
    <property type="molecule type" value="Genomic_DNA"/>
</dbReference>
<dbReference type="InterPro" id="IPR050430">
    <property type="entry name" value="Peptidase_S1"/>
</dbReference>
<organism evidence="5">
    <name type="scientific">marine metagenome</name>
    <dbReference type="NCBI Taxonomy" id="408172"/>
    <lineage>
        <taxon>unclassified sequences</taxon>
        <taxon>metagenomes</taxon>
        <taxon>ecological metagenomes</taxon>
    </lineage>
</organism>
<dbReference type="PANTHER" id="PTHR24276:SF98">
    <property type="entry name" value="FI18310P1-RELATED"/>
    <property type="match status" value="1"/>
</dbReference>
<dbReference type="SUPFAM" id="SSF141571">
    <property type="entry name" value="Pentapeptide repeat-like"/>
    <property type="match status" value="1"/>
</dbReference>
<sequence>MASSDSFWNKRAKLSVVLIRSVCLVAVALVCSVLTVSTVRGSEHPLGDRATLIVGGSSVSIADYPYQVALVQAANDDSFQGQFCGGTLVDARWVVTAAHCVEGTNTDEPDEISVAVGKTRLTQMGPGDRYPVEAIYSHPAYNDVGNGSVTNDIALLLLALPVPPTVGTPVPWLSDSTLPGNGTPIISSGWGSTDHKTAGPFTDSLMAVTVYVDGNPYDSYFTCGSDGSFESATRLCIDSPDRKGTCSGDSGGPNVIEVSGIKYLAGVTSYGLMDSEGYCAKFQNVLARVSTYVDWIEFYVGTFRPVTPNAPAFWSPGIVPKARAQYEACPAVATIPSAGFTDLDSVDVDCIFYYGITKGKTATIYSPDDPVTRWEMALFLTRMAHVAGVPLGDGSDQGFTDISGESAEIQVAINQIRQVGVTIGKTATTFAPTSDVTREEMALFIERFLSVANAGPGGANDLVVDDDHERSSGVGVALALTDPSLIVTNYTDIDSGATYTIDSSTTHEGRNAIAHLWHMGVTSDDSSTARSYSTVYRPHEAMTRLEMAKFLARALDHTNARPKGVTLQAAQYESDGEKRVLWAGMTWPTLSVSFRDGDFMPLAGAPIDVFYYEIPEEGERFDFTTAGLCNPALDGPVAATNAGNKCSTDFNDQITDVDGNAVPTVGAIPMGKTWNIYAWTAALNTVYDKNLHQDDASRLDITTTETIRDTAEDYSFASLYNQNFDGIDLSGSSFANALITESIFSNSLLIGANFSNASGTGVLFTNAALPAADFIGATLTGAHFGGADLVGANFTNSETRGSIYIEAILQYAKFTDSDLQQSDLTLMRATGADFTGADLSQTLLTGANF</sequence>
<comment type="similarity">
    <text evidence="1">Belongs to the peptidase S1 family.</text>
</comment>
<evidence type="ECO:0000256" key="2">
    <source>
        <dbReference type="ARBA" id="ARBA00023157"/>
    </source>
</evidence>
<feature type="non-terminal residue" evidence="5">
    <location>
        <position position="849"/>
    </location>
</feature>
<dbReference type="PROSITE" id="PS50240">
    <property type="entry name" value="TRYPSIN_DOM"/>
    <property type="match status" value="1"/>
</dbReference>
<dbReference type="InterPro" id="IPR009003">
    <property type="entry name" value="Peptidase_S1_PA"/>
</dbReference>
<evidence type="ECO:0000313" key="5">
    <source>
        <dbReference type="EMBL" id="SVA86952.1"/>
    </source>
</evidence>
<dbReference type="SUPFAM" id="SSF50494">
    <property type="entry name" value="Trypsin-like serine proteases"/>
    <property type="match status" value="1"/>
</dbReference>
<feature type="domain" description="SLH" evidence="4">
    <location>
        <begin position="394"/>
        <end position="459"/>
    </location>
</feature>
<name>A0A381ZDM4_9ZZZZ</name>
<dbReference type="InterPro" id="IPR018114">
    <property type="entry name" value="TRYPSIN_HIS"/>
</dbReference>
<dbReference type="Pfam" id="PF00805">
    <property type="entry name" value="Pentapeptide"/>
    <property type="match status" value="2"/>
</dbReference>
<dbReference type="InterPro" id="IPR001314">
    <property type="entry name" value="Peptidase_S1A"/>
</dbReference>
<dbReference type="AlphaFoldDB" id="A0A381ZDM4"/>
<dbReference type="PROSITE" id="PS51272">
    <property type="entry name" value="SLH"/>
    <property type="match status" value="2"/>
</dbReference>
<dbReference type="Pfam" id="PF00089">
    <property type="entry name" value="Trypsin"/>
    <property type="match status" value="1"/>
</dbReference>
<evidence type="ECO:0000259" key="3">
    <source>
        <dbReference type="PROSITE" id="PS50240"/>
    </source>
</evidence>
<dbReference type="PANTHER" id="PTHR24276">
    <property type="entry name" value="POLYSERASE-RELATED"/>
    <property type="match status" value="1"/>
</dbReference>
<dbReference type="InterPro" id="IPR001119">
    <property type="entry name" value="SLH_dom"/>
</dbReference>
<dbReference type="PROSITE" id="PS00134">
    <property type="entry name" value="TRYPSIN_HIS"/>
    <property type="match status" value="1"/>
</dbReference>
<dbReference type="InterPro" id="IPR001254">
    <property type="entry name" value="Trypsin_dom"/>
</dbReference>
<feature type="domain" description="SLH" evidence="4">
    <location>
        <begin position="496"/>
        <end position="565"/>
    </location>
</feature>
<dbReference type="Pfam" id="PF00395">
    <property type="entry name" value="SLH"/>
    <property type="match status" value="1"/>
</dbReference>
<dbReference type="FunFam" id="2.40.10.10:FF:000068">
    <property type="entry name" value="transmembrane protease serine 2"/>
    <property type="match status" value="1"/>
</dbReference>
<evidence type="ECO:0008006" key="6">
    <source>
        <dbReference type="Google" id="ProtNLM"/>
    </source>
</evidence>
<dbReference type="InterPro" id="IPR043504">
    <property type="entry name" value="Peptidase_S1_PA_chymotrypsin"/>
</dbReference>
<gene>
    <name evidence="5" type="ORF">METZ01_LOCUS139806</name>
</gene>
<proteinExistence type="inferred from homology"/>
<dbReference type="GO" id="GO:0004252">
    <property type="term" value="F:serine-type endopeptidase activity"/>
    <property type="evidence" value="ECO:0007669"/>
    <property type="project" value="InterPro"/>
</dbReference>
<keyword evidence="2" id="KW-1015">Disulfide bond</keyword>